<dbReference type="PROSITE" id="PS00237">
    <property type="entry name" value="G_PROTEIN_RECEP_F1_1"/>
    <property type="match status" value="1"/>
</dbReference>
<keyword evidence="6 10" id="KW-0472">Membrane</keyword>
<feature type="transmembrane region" description="Helical" evidence="10">
    <location>
        <begin position="63"/>
        <end position="86"/>
    </location>
</feature>
<dbReference type="InterPro" id="IPR000276">
    <property type="entry name" value="GPCR_Rhodpsn"/>
</dbReference>
<dbReference type="PANTHER" id="PTHR24229">
    <property type="entry name" value="NEUROPEPTIDES RECEPTOR"/>
    <property type="match status" value="1"/>
</dbReference>
<evidence type="ECO:0000313" key="13">
    <source>
        <dbReference type="Proteomes" id="UP001328107"/>
    </source>
</evidence>
<dbReference type="InterPro" id="IPR017452">
    <property type="entry name" value="GPCR_Rhodpsn_7TM"/>
</dbReference>
<proteinExistence type="inferred from homology"/>
<dbReference type="GO" id="GO:0004930">
    <property type="term" value="F:G protein-coupled receptor activity"/>
    <property type="evidence" value="ECO:0007669"/>
    <property type="project" value="UniProtKB-KW"/>
</dbReference>
<dbReference type="Gene3D" id="1.20.1070.10">
    <property type="entry name" value="Rhodopsin 7-helix transmembrane proteins"/>
    <property type="match status" value="1"/>
</dbReference>
<keyword evidence="3 9" id="KW-0812">Transmembrane</keyword>
<keyword evidence="8 9" id="KW-0807">Transducer</keyword>
<comment type="similarity">
    <text evidence="9">Belongs to the G-protein coupled receptor 1 family.</text>
</comment>
<dbReference type="Pfam" id="PF00001">
    <property type="entry name" value="7tm_1"/>
    <property type="match status" value="1"/>
</dbReference>
<evidence type="ECO:0000256" key="5">
    <source>
        <dbReference type="ARBA" id="ARBA00023040"/>
    </source>
</evidence>
<keyword evidence="5 9" id="KW-0297">G-protein coupled receptor</keyword>
<dbReference type="SMART" id="SM01381">
    <property type="entry name" value="7TM_GPCR_Srsx"/>
    <property type="match status" value="1"/>
</dbReference>
<dbReference type="GO" id="GO:0042277">
    <property type="term" value="F:peptide binding"/>
    <property type="evidence" value="ECO:0007669"/>
    <property type="project" value="TreeGrafter"/>
</dbReference>
<dbReference type="PRINTS" id="PR00237">
    <property type="entry name" value="GPCRRHODOPSN"/>
</dbReference>
<feature type="transmembrane region" description="Helical" evidence="10">
    <location>
        <begin position="106"/>
        <end position="125"/>
    </location>
</feature>
<dbReference type="PANTHER" id="PTHR24229:SF40">
    <property type="entry name" value="ALLATOSTATIN C RECEPTOR 1-RELATED"/>
    <property type="match status" value="1"/>
</dbReference>
<evidence type="ECO:0000256" key="4">
    <source>
        <dbReference type="ARBA" id="ARBA00022989"/>
    </source>
</evidence>
<evidence type="ECO:0000313" key="12">
    <source>
        <dbReference type="EMBL" id="GMR62376.1"/>
    </source>
</evidence>
<dbReference type="EMBL" id="BTRK01000006">
    <property type="protein sequence ID" value="GMR62376.1"/>
    <property type="molecule type" value="Genomic_DNA"/>
</dbReference>
<keyword evidence="7 9" id="KW-0675">Receptor</keyword>
<comment type="subcellular location">
    <subcellularLocation>
        <location evidence="1">Cell membrane</location>
        <topology evidence="1">Multi-pass membrane protein</topology>
    </subcellularLocation>
</comment>
<feature type="transmembrane region" description="Helical" evidence="10">
    <location>
        <begin position="255"/>
        <end position="279"/>
    </location>
</feature>
<reference evidence="13" key="1">
    <citation type="submission" date="2022-10" db="EMBL/GenBank/DDBJ databases">
        <title>Genome assembly of Pristionchus species.</title>
        <authorList>
            <person name="Yoshida K."/>
            <person name="Sommer R.J."/>
        </authorList>
    </citation>
    <scope>NUCLEOTIDE SEQUENCE [LARGE SCALE GENOMIC DNA]</scope>
    <source>
        <strain evidence="13">RS5460</strain>
    </source>
</reference>
<organism evidence="12 13">
    <name type="scientific">Pristionchus mayeri</name>
    <dbReference type="NCBI Taxonomy" id="1317129"/>
    <lineage>
        <taxon>Eukaryota</taxon>
        <taxon>Metazoa</taxon>
        <taxon>Ecdysozoa</taxon>
        <taxon>Nematoda</taxon>
        <taxon>Chromadorea</taxon>
        <taxon>Rhabditida</taxon>
        <taxon>Rhabditina</taxon>
        <taxon>Diplogasteromorpha</taxon>
        <taxon>Diplogasteroidea</taxon>
        <taxon>Neodiplogasteridae</taxon>
        <taxon>Pristionchus</taxon>
    </lineage>
</organism>
<dbReference type="PROSITE" id="PS50262">
    <property type="entry name" value="G_PROTEIN_RECEP_F1_2"/>
    <property type="match status" value="1"/>
</dbReference>
<evidence type="ECO:0000256" key="3">
    <source>
        <dbReference type="ARBA" id="ARBA00022692"/>
    </source>
</evidence>
<keyword evidence="4 10" id="KW-1133">Transmembrane helix</keyword>
<evidence type="ECO:0000259" key="11">
    <source>
        <dbReference type="PROSITE" id="PS50262"/>
    </source>
</evidence>
<accession>A0AAN5DF13</accession>
<comment type="caution">
    <text evidence="12">The sequence shown here is derived from an EMBL/GenBank/DDBJ whole genome shotgun (WGS) entry which is preliminary data.</text>
</comment>
<gene>
    <name evidence="12" type="ORF">PMAYCL1PPCAC_32571</name>
</gene>
<protein>
    <recommendedName>
        <fullName evidence="11">G-protein coupled receptors family 1 profile domain-containing protein</fullName>
    </recommendedName>
</protein>
<evidence type="ECO:0000256" key="9">
    <source>
        <dbReference type="RuleBase" id="RU000688"/>
    </source>
</evidence>
<dbReference type="SUPFAM" id="SSF81321">
    <property type="entry name" value="Family A G protein-coupled receptor-like"/>
    <property type="match status" value="1"/>
</dbReference>
<dbReference type="GO" id="GO:0043005">
    <property type="term" value="C:neuron projection"/>
    <property type="evidence" value="ECO:0007669"/>
    <property type="project" value="TreeGrafter"/>
</dbReference>
<evidence type="ECO:0000256" key="10">
    <source>
        <dbReference type="SAM" id="Phobius"/>
    </source>
</evidence>
<dbReference type="Proteomes" id="UP001328107">
    <property type="component" value="Unassembled WGS sequence"/>
</dbReference>
<dbReference type="AlphaFoldDB" id="A0AAN5DF13"/>
<evidence type="ECO:0000256" key="2">
    <source>
        <dbReference type="ARBA" id="ARBA00022475"/>
    </source>
</evidence>
<feature type="transmembrane region" description="Helical" evidence="10">
    <location>
        <begin position="137"/>
        <end position="154"/>
    </location>
</feature>
<keyword evidence="13" id="KW-1185">Reference proteome</keyword>
<evidence type="ECO:0000256" key="8">
    <source>
        <dbReference type="ARBA" id="ARBA00023224"/>
    </source>
</evidence>
<sequence length="378" mass="42670">DNASADGPLEFEAEPSGYSTIDTARLVANIFYAVSSIIGIPGNLFVLLSILCFREMRTISNIYIFNLAIADLIYLLGTPFIIIRAVTGTWIFGNAMCRLYLTTNGLSQFASAAFIGVLSFDRYLAVCRPVQATDWRTFRFALSISIVAWIMVAIESLPLFMAAQIYPGGEEELQDCVIFWETAAELSSNATALEEENYEMERINFSRDLFTAYTFALSYLIPLIAIWIFYANIIQKMWARRKHIWGRKKSMKRTTFRVSILGLAIVVSYTLCWAPFWSVQWAIVSNTVPYNDWLIVSNLTAYVLQYINSAANPFLYVFMSDAFKRNVAALLRATSTYQFRKPRSALSGRGEAVVFLKSARTDSSAILDCDETTIAREL</sequence>
<feature type="transmembrane region" description="Helical" evidence="10">
    <location>
        <begin position="299"/>
        <end position="318"/>
    </location>
</feature>
<feature type="non-terminal residue" evidence="12">
    <location>
        <position position="1"/>
    </location>
</feature>
<feature type="transmembrane region" description="Helical" evidence="10">
    <location>
        <begin position="30"/>
        <end position="51"/>
    </location>
</feature>
<name>A0AAN5DF13_9BILA</name>
<keyword evidence="2" id="KW-1003">Cell membrane</keyword>
<evidence type="ECO:0000256" key="1">
    <source>
        <dbReference type="ARBA" id="ARBA00004651"/>
    </source>
</evidence>
<evidence type="ECO:0000256" key="6">
    <source>
        <dbReference type="ARBA" id="ARBA00023136"/>
    </source>
</evidence>
<dbReference type="GO" id="GO:0005886">
    <property type="term" value="C:plasma membrane"/>
    <property type="evidence" value="ECO:0007669"/>
    <property type="project" value="UniProtKB-SubCell"/>
</dbReference>
<feature type="domain" description="G-protein coupled receptors family 1 profile" evidence="11">
    <location>
        <begin position="42"/>
        <end position="316"/>
    </location>
</feature>
<evidence type="ECO:0000256" key="7">
    <source>
        <dbReference type="ARBA" id="ARBA00023170"/>
    </source>
</evidence>
<feature type="transmembrane region" description="Helical" evidence="10">
    <location>
        <begin position="210"/>
        <end position="234"/>
    </location>
</feature>